<sequence>MDDAHSSQSPLHVVIFPWLAFGHLLPCLDLAERLAARGHRVSFVSTPRNLARLPPVRPELAELVDLVALPLPRVDGLPDGAEATSDVPFDKFELHRKAFDGLAAPFSAFLDTACAGGKRPDWILADLMHHWVALASQERGVPCAMILPCSAAVVASSAPLTESSADQREAVARSMGTAAPSFEAKRATEEFATEGASGVSIMTRFSLTLQRSKLVAMRSCPELEPGAFTILTRFYGKPVVPFGLLPPRPDGARGVSKNGEHDAIMQWLDAQPAKSVVYVALGSEAPMSADLLRELAHGLDLAGTRFLWAMRKPAGVDADSVLPAGFLDRTGERGLVTTRWAPQVSILAHAAVCAFLTHCGWGSVVEGLQFGHPLIMLPILGDQGPNARILEERKLGVAVPRNDEDGSFDRGGVAGAVRAVVVEEEGETFAANARKLQEIVADREREERCIDEFVQHLTSWNELKNNSDGRYP</sequence>
<dbReference type="InterPro" id="IPR002213">
    <property type="entry name" value="UDP_glucos_trans"/>
</dbReference>
<dbReference type="FunFam" id="3.40.50.2000:FF:000088">
    <property type="entry name" value="Glycosyltransferase"/>
    <property type="match status" value="1"/>
</dbReference>
<evidence type="ECO:0000256" key="5">
    <source>
        <dbReference type="RuleBase" id="RU362057"/>
    </source>
</evidence>
<dbReference type="FunFam" id="3.40.50.2000:FF:000037">
    <property type="entry name" value="Glycosyltransferase"/>
    <property type="match status" value="1"/>
</dbReference>
<evidence type="ECO:0000256" key="1">
    <source>
        <dbReference type="ARBA" id="ARBA00009995"/>
    </source>
</evidence>
<dbReference type="InterPro" id="IPR050481">
    <property type="entry name" value="UDP-glycosyltransf_plant"/>
</dbReference>
<dbReference type="Pfam" id="PF00201">
    <property type="entry name" value="UDPGT"/>
    <property type="match status" value="1"/>
</dbReference>
<evidence type="ECO:0000256" key="3">
    <source>
        <dbReference type="ARBA" id="ARBA00022679"/>
    </source>
</evidence>
<comment type="similarity">
    <text evidence="1 4">Belongs to the UDP-glycosyltransferase family.</text>
</comment>
<evidence type="ECO:0000256" key="4">
    <source>
        <dbReference type="RuleBase" id="RU003718"/>
    </source>
</evidence>
<dbReference type="HOGENOM" id="CLU_001724_2_3_1"/>
<dbReference type="EC" id="2.4.1.-" evidence="5"/>
<dbReference type="EnsemblPlants" id="OMERI03G27200.1">
    <property type="protein sequence ID" value="OMERI03G27200.1"/>
    <property type="gene ID" value="OMERI03G27200"/>
</dbReference>
<accession>A0A0E0D550</accession>
<dbReference type="Gene3D" id="3.40.50.2000">
    <property type="entry name" value="Glycogen Phosphorylase B"/>
    <property type="match status" value="2"/>
</dbReference>
<reference evidence="6" key="1">
    <citation type="submission" date="2015-04" db="UniProtKB">
        <authorList>
            <consortium name="EnsemblPlants"/>
        </authorList>
    </citation>
    <scope>IDENTIFICATION</scope>
</reference>
<dbReference type="InterPro" id="IPR035595">
    <property type="entry name" value="UDP_glycos_trans_CS"/>
</dbReference>
<dbReference type="PANTHER" id="PTHR48049:SF163">
    <property type="entry name" value="GLYCOSYLTRANSFERASE"/>
    <property type="match status" value="1"/>
</dbReference>
<organism evidence="6">
    <name type="scientific">Oryza meridionalis</name>
    <dbReference type="NCBI Taxonomy" id="40149"/>
    <lineage>
        <taxon>Eukaryota</taxon>
        <taxon>Viridiplantae</taxon>
        <taxon>Streptophyta</taxon>
        <taxon>Embryophyta</taxon>
        <taxon>Tracheophyta</taxon>
        <taxon>Spermatophyta</taxon>
        <taxon>Magnoliopsida</taxon>
        <taxon>Liliopsida</taxon>
        <taxon>Poales</taxon>
        <taxon>Poaceae</taxon>
        <taxon>BOP clade</taxon>
        <taxon>Oryzoideae</taxon>
        <taxon>Oryzeae</taxon>
        <taxon>Oryzinae</taxon>
        <taxon>Oryza</taxon>
    </lineage>
</organism>
<dbReference type="PROSITE" id="PS00375">
    <property type="entry name" value="UDPGT"/>
    <property type="match status" value="1"/>
</dbReference>
<dbReference type="Gramene" id="OMERI03G27200.1">
    <property type="protein sequence ID" value="OMERI03G27200.1"/>
    <property type="gene ID" value="OMERI03G27200"/>
</dbReference>
<dbReference type="PANTHER" id="PTHR48049">
    <property type="entry name" value="GLYCOSYLTRANSFERASE"/>
    <property type="match status" value="1"/>
</dbReference>
<proteinExistence type="inferred from homology"/>
<reference evidence="6" key="2">
    <citation type="submission" date="2018-05" db="EMBL/GenBank/DDBJ databases">
        <title>OmerRS3 (Oryza meridionalis Reference Sequence Version 3).</title>
        <authorList>
            <person name="Zhang J."/>
            <person name="Kudrna D."/>
            <person name="Lee S."/>
            <person name="Talag J."/>
            <person name="Welchert J."/>
            <person name="Wing R.A."/>
        </authorList>
    </citation>
    <scope>NUCLEOTIDE SEQUENCE [LARGE SCALE GENOMIC DNA]</scope>
    <source>
        <strain evidence="6">cv. OR44</strain>
    </source>
</reference>
<evidence type="ECO:0000313" key="7">
    <source>
        <dbReference type="Proteomes" id="UP000008021"/>
    </source>
</evidence>
<dbReference type="SUPFAM" id="SSF53756">
    <property type="entry name" value="UDP-Glycosyltransferase/glycogen phosphorylase"/>
    <property type="match status" value="1"/>
</dbReference>
<evidence type="ECO:0000256" key="2">
    <source>
        <dbReference type="ARBA" id="ARBA00022676"/>
    </source>
</evidence>
<keyword evidence="2 4" id="KW-0328">Glycosyltransferase</keyword>
<evidence type="ECO:0000313" key="6">
    <source>
        <dbReference type="EnsemblPlants" id="OMERI03G27200.1"/>
    </source>
</evidence>
<dbReference type="eggNOG" id="KOG1192">
    <property type="taxonomic scope" value="Eukaryota"/>
</dbReference>
<dbReference type="GO" id="GO:0035251">
    <property type="term" value="F:UDP-glucosyltransferase activity"/>
    <property type="evidence" value="ECO:0007669"/>
    <property type="project" value="InterPro"/>
</dbReference>
<keyword evidence="3 4" id="KW-0808">Transferase</keyword>
<dbReference type="AlphaFoldDB" id="A0A0E0D550"/>
<dbReference type="Proteomes" id="UP000008021">
    <property type="component" value="Chromosome 3"/>
</dbReference>
<name>A0A0E0D550_9ORYZ</name>
<protein>
    <recommendedName>
        <fullName evidence="5">Glycosyltransferase</fullName>
        <ecNumber evidence="5">2.4.1.-</ecNumber>
    </recommendedName>
</protein>
<keyword evidence="7" id="KW-1185">Reference proteome</keyword>
<dbReference type="CDD" id="cd03784">
    <property type="entry name" value="GT1_Gtf-like"/>
    <property type="match status" value="1"/>
</dbReference>